<keyword evidence="5" id="KW-1185">Reference proteome</keyword>
<feature type="compositionally biased region" description="Basic residues" evidence="2">
    <location>
        <begin position="1"/>
        <end position="12"/>
    </location>
</feature>
<reference evidence="4" key="1">
    <citation type="submission" date="2022-07" db="EMBL/GenBank/DDBJ databases">
        <title>Genome Sequence of Leucocoprinus birnbaumii.</title>
        <authorList>
            <person name="Buettner E."/>
        </authorList>
    </citation>
    <scope>NUCLEOTIDE SEQUENCE</scope>
    <source>
        <strain evidence="4">VT141</strain>
    </source>
</reference>
<evidence type="ECO:0000313" key="5">
    <source>
        <dbReference type="Proteomes" id="UP001213000"/>
    </source>
</evidence>
<dbReference type="SUPFAM" id="SSF52540">
    <property type="entry name" value="P-loop containing nucleoside triphosphate hydrolases"/>
    <property type="match status" value="1"/>
</dbReference>
<comment type="caution">
    <text evidence="4">The sequence shown here is derived from an EMBL/GenBank/DDBJ whole genome shotgun (WGS) entry which is preliminary data.</text>
</comment>
<dbReference type="PANTHER" id="PTHR10039:SF17">
    <property type="entry name" value="FUNGAL STAND N-TERMINAL GOODBYE DOMAIN-CONTAINING PROTEIN-RELATED"/>
    <property type="match status" value="1"/>
</dbReference>
<evidence type="ECO:0000256" key="1">
    <source>
        <dbReference type="ARBA" id="ARBA00022737"/>
    </source>
</evidence>
<dbReference type="AlphaFoldDB" id="A0AAD5VHF3"/>
<organism evidence="4 5">
    <name type="scientific">Leucocoprinus birnbaumii</name>
    <dbReference type="NCBI Taxonomy" id="56174"/>
    <lineage>
        <taxon>Eukaryota</taxon>
        <taxon>Fungi</taxon>
        <taxon>Dikarya</taxon>
        <taxon>Basidiomycota</taxon>
        <taxon>Agaricomycotina</taxon>
        <taxon>Agaricomycetes</taxon>
        <taxon>Agaricomycetidae</taxon>
        <taxon>Agaricales</taxon>
        <taxon>Agaricineae</taxon>
        <taxon>Agaricaceae</taxon>
        <taxon>Leucocoprinus</taxon>
    </lineage>
</organism>
<dbReference type="InterPro" id="IPR056884">
    <property type="entry name" value="NPHP3-like_N"/>
</dbReference>
<gene>
    <name evidence="4" type="ORF">NP233_g10877</name>
</gene>
<dbReference type="Pfam" id="PF24883">
    <property type="entry name" value="NPHP3_N"/>
    <property type="match status" value="1"/>
</dbReference>
<proteinExistence type="predicted"/>
<accession>A0AAD5VHF3</accession>
<evidence type="ECO:0000313" key="4">
    <source>
        <dbReference type="EMBL" id="KAJ3560378.1"/>
    </source>
</evidence>
<evidence type="ECO:0000256" key="2">
    <source>
        <dbReference type="SAM" id="MobiDB-lite"/>
    </source>
</evidence>
<name>A0AAD5VHF3_9AGAR</name>
<sequence>MPARENRKRKYHQTLSDAQPTKAPNKRNDVASSETHFFTGASNFAINSMNIMANDSRQDFEESKIVIQRLVEKGAPAAIYNSAYRAYPPRCHEDTRQSIRADVVAWTTDPKRLRRMRWYLGPAGVGKSAIAESAAEALALLRRLGATFCFSRPGKVDDPDTVIPTLVYQLATKNALYKRLITEVLGSDPLILDMNRATQFKALILEPFTIVAKKNESLQPLLVIIDGLDECRDTKAQCELIDLIRSEVERSEDIPLLWMVLSRPEWHLKSTFANVDRPVPCQQIEILIDDDEARRDVKCLFSSGLAAVRDEYGLLASWPPQEQLNVILERASGHLGFASFILRFMRDEVVSDGPTERFRLCVKAVSGLGLGSGTSNPLESLDNIYQQILSSVPPSHLPHTMRILGFSILYSGHKLSVRNQATFLGIPQDFFYQYLQRLHSVINIPKPVQAVEASIRLYHASFSDFLRDPARSHDFCLDETAIHYDVAVQSLLWLGTVELQSGETSFFITHSIDSPKSINVVPDSTKLTNFAIQHVWDACGRVSNKRIPDLLVALEQFNFANLQFSRLTKSQDPLKRNNSLGHDKCQESFILFIRWLYPHVRRSALSGLTRLLIAPVFACSQASDNHRK</sequence>
<dbReference type="Proteomes" id="UP001213000">
    <property type="component" value="Unassembled WGS sequence"/>
</dbReference>
<dbReference type="InterPro" id="IPR027417">
    <property type="entry name" value="P-loop_NTPase"/>
</dbReference>
<keyword evidence="1" id="KW-0677">Repeat</keyword>
<dbReference type="EMBL" id="JANIEX010001184">
    <property type="protein sequence ID" value="KAJ3560378.1"/>
    <property type="molecule type" value="Genomic_DNA"/>
</dbReference>
<evidence type="ECO:0000259" key="3">
    <source>
        <dbReference type="Pfam" id="PF24883"/>
    </source>
</evidence>
<feature type="domain" description="Nephrocystin 3-like N-terminal" evidence="3">
    <location>
        <begin position="103"/>
        <end position="263"/>
    </location>
</feature>
<dbReference type="PANTHER" id="PTHR10039">
    <property type="entry name" value="AMELOGENIN"/>
    <property type="match status" value="1"/>
</dbReference>
<dbReference type="Gene3D" id="3.40.50.300">
    <property type="entry name" value="P-loop containing nucleotide triphosphate hydrolases"/>
    <property type="match status" value="1"/>
</dbReference>
<feature type="region of interest" description="Disordered" evidence="2">
    <location>
        <begin position="1"/>
        <end position="31"/>
    </location>
</feature>
<protein>
    <recommendedName>
        <fullName evidence="3">Nephrocystin 3-like N-terminal domain-containing protein</fullName>
    </recommendedName>
</protein>